<feature type="domain" description="FIST" evidence="1">
    <location>
        <begin position="25"/>
        <end position="217"/>
    </location>
</feature>
<feature type="domain" description="FIST C-domain" evidence="2">
    <location>
        <begin position="218"/>
        <end position="356"/>
    </location>
</feature>
<comment type="caution">
    <text evidence="3">The sequence shown here is derived from an EMBL/GenBank/DDBJ whole genome shotgun (WGS) entry which is preliminary data.</text>
</comment>
<proteinExistence type="predicted"/>
<dbReference type="OrthoDB" id="9770435at2"/>
<sequence length="377" mass="41402">MKTFQTQWHNDDWTQSENIPELDGEQTLILLFGEIDKLPEAIEKMRHLAPHANITGCSTAGEIQGQQVHENGLIATIIAFEKTQIKLIRAVEEADTDSRELGLSLAKQLNETAELCHVFILSDGLEFNASHLVEGMTQELGLDIQVTGGLAGDSQNFIKTHLLFENEVCSSAVVAIGFYGNQLEVSCGTRGGWCSFGIERRITKADNNTLLELDNENALAVYKSYLGELAEQLPASGLRFPLEISEPNKITKVVRTLLAVDEDTGAITFAGNIPNGATAQLMRSNVESLIDGSLEAGKICRHNISHNPQVAILVSCVGRKLVLKQLVEDEIEVLSEEFGEQTLLCGFYSYGEIAPYDRHCLAELHNQTMTITAFAEI</sequence>
<reference evidence="4" key="1">
    <citation type="submission" date="2019-07" db="EMBL/GenBank/DDBJ databases">
        <title>Shewanella sp. YLB-08 draft genomic sequence.</title>
        <authorList>
            <person name="Yu L."/>
        </authorList>
    </citation>
    <scope>NUCLEOTIDE SEQUENCE [LARGE SCALE GENOMIC DNA]</scope>
    <source>
        <strain evidence="4">JCM 20706</strain>
    </source>
</reference>
<dbReference type="SMART" id="SM01204">
    <property type="entry name" value="FIST_C"/>
    <property type="match status" value="1"/>
</dbReference>
<evidence type="ECO:0000313" key="3">
    <source>
        <dbReference type="EMBL" id="TRY14488.1"/>
    </source>
</evidence>
<name>A0A553JPY7_SHEHA</name>
<dbReference type="InterPro" id="IPR019494">
    <property type="entry name" value="FIST_C"/>
</dbReference>
<organism evidence="3 4">
    <name type="scientific">Shewanella hanedai</name>
    <name type="common">Alteromonas hanedai</name>
    <dbReference type="NCBI Taxonomy" id="25"/>
    <lineage>
        <taxon>Bacteria</taxon>
        <taxon>Pseudomonadati</taxon>
        <taxon>Pseudomonadota</taxon>
        <taxon>Gammaproteobacteria</taxon>
        <taxon>Alteromonadales</taxon>
        <taxon>Shewanellaceae</taxon>
        <taxon>Shewanella</taxon>
    </lineage>
</organism>
<dbReference type="EMBL" id="VKGK01000010">
    <property type="protein sequence ID" value="TRY14488.1"/>
    <property type="molecule type" value="Genomic_DNA"/>
</dbReference>
<evidence type="ECO:0008006" key="5">
    <source>
        <dbReference type="Google" id="ProtNLM"/>
    </source>
</evidence>
<keyword evidence="4" id="KW-1185">Reference proteome</keyword>
<dbReference type="Proteomes" id="UP000318126">
    <property type="component" value="Unassembled WGS sequence"/>
</dbReference>
<protein>
    <recommendedName>
        <fullName evidence="5">Histidine kinase</fullName>
    </recommendedName>
</protein>
<dbReference type="SMART" id="SM00897">
    <property type="entry name" value="FIST"/>
    <property type="match status" value="1"/>
</dbReference>
<evidence type="ECO:0000259" key="1">
    <source>
        <dbReference type="SMART" id="SM00897"/>
    </source>
</evidence>
<dbReference type="PANTHER" id="PTHR40252:SF2">
    <property type="entry name" value="BLR0328 PROTEIN"/>
    <property type="match status" value="1"/>
</dbReference>
<evidence type="ECO:0000313" key="4">
    <source>
        <dbReference type="Proteomes" id="UP000318126"/>
    </source>
</evidence>
<dbReference type="InterPro" id="IPR013702">
    <property type="entry name" value="FIST_domain_N"/>
</dbReference>
<gene>
    <name evidence="3" type="ORF">FN961_10335</name>
</gene>
<dbReference type="AlphaFoldDB" id="A0A553JPY7"/>
<dbReference type="RefSeq" id="WP_144040104.1">
    <property type="nucleotide sequence ID" value="NZ_BMPL01000008.1"/>
</dbReference>
<dbReference type="Pfam" id="PF08495">
    <property type="entry name" value="FIST"/>
    <property type="match status" value="1"/>
</dbReference>
<dbReference type="PANTHER" id="PTHR40252">
    <property type="entry name" value="BLR0328 PROTEIN"/>
    <property type="match status" value="1"/>
</dbReference>
<accession>A0A553JPY7</accession>
<dbReference type="Pfam" id="PF10442">
    <property type="entry name" value="FIST_C"/>
    <property type="match status" value="1"/>
</dbReference>
<evidence type="ECO:0000259" key="2">
    <source>
        <dbReference type="SMART" id="SM01204"/>
    </source>
</evidence>